<evidence type="ECO:0000313" key="3">
    <source>
        <dbReference type="Proteomes" id="UP000801864"/>
    </source>
</evidence>
<evidence type="ECO:0000313" key="2">
    <source>
        <dbReference type="EMBL" id="KAF3068066.1"/>
    </source>
</evidence>
<dbReference type="AlphaFoldDB" id="A0A9P4XBW7"/>
<protein>
    <submittedName>
        <fullName evidence="2">Uncharacterized protein</fullName>
    </submittedName>
</protein>
<organism evidence="2 3">
    <name type="scientific">Trichoderma lentiforme</name>
    <dbReference type="NCBI Taxonomy" id="1567552"/>
    <lineage>
        <taxon>Eukaryota</taxon>
        <taxon>Fungi</taxon>
        <taxon>Dikarya</taxon>
        <taxon>Ascomycota</taxon>
        <taxon>Pezizomycotina</taxon>
        <taxon>Sordariomycetes</taxon>
        <taxon>Hypocreomycetidae</taxon>
        <taxon>Hypocreales</taxon>
        <taxon>Hypocreaceae</taxon>
        <taxon>Trichoderma</taxon>
    </lineage>
</organism>
<gene>
    <name evidence="2" type="ORF">CFAM422_008040</name>
</gene>
<name>A0A9P4XBW7_9HYPO</name>
<comment type="caution">
    <text evidence="2">The sequence shown here is derived from an EMBL/GenBank/DDBJ whole genome shotgun (WGS) entry which is preliminary data.</text>
</comment>
<feature type="compositionally biased region" description="Basic and acidic residues" evidence="1">
    <location>
        <begin position="28"/>
        <end position="46"/>
    </location>
</feature>
<proteinExistence type="predicted"/>
<evidence type="ECO:0000256" key="1">
    <source>
        <dbReference type="SAM" id="MobiDB-lite"/>
    </source>
</evidence>
<reference evidence="2 3" key="1">
    <citation type="submission" date="2018-06" db="EMBL/GenBank/DDBJ databases">
        <title>Genome analysis of cellulolytic fungus Trichoderma lentiforme CFAM-422.</title>
        <authorList>
            <person name="Steindorff A.S."/>
            <person name="Formighieri E.F."/>
            <person name="Midorikawa G.E.O."/>
            <person name="Tamietti M.S."/>
            <person name="Ramos E.Z."/>
            <person name="Silva A.S."/>
            <person name="Bon E.P.S."/>
            <person name="Mendes T.D."/>
            <person name="Damaso M.C.T."/>
            <person name="Favaro L.C.L."/>
        </authorList>
    </citation>
    <scope>NUCLEOTIDE SEQUENCE [LARGE SCALE GENOMIC DNA]</scope>
    <source>
        <strain evidence="2 3">CFAM-422</strain>
    </source>
</reference>
<dbReference type="Proteomes" id="UP000801864">
    <property type="component" value="Unassembled WGS sequence"/>
</dbReference>
<sequence>MRLIEAAVRGAQQIQPRDAASVNLEQTAADKHDADADEPHKGESNRHSNSAAATLWCTWEVLGVGRLVATAVALNKGETQCTRTERERIFGVQAVMKPDCAAQRGG</sequence>
<dbReference type="EMBL" id="QLNT01000014">
    <property type="protein sequence ID" value="KAF3068066.1"/>
    <property type="molecule type" value="Genomic_DNA"/>
</dbReference>
<keyword evidence="3" id="KW-1185">Reference proteome</keyword>
<feature type="region of interest" description="Disordered" evidence="1">
    <location>
        <begin position="6"/>
        <end position="49"/>
    </location>
</feature>
<accession>A0A9P4XBW7</accession>